<feature type="region of interest" description="Disordered" evidence="13">
    <location>
        <begin position="798"/>
        <end position="831"/>
    </location>
</feature>
<keyword evidence="10 14" id="KW-1133">Transmembrane helix</keyword>
<evidence type="ECO:0000256" key="1">
    <source>
        <dbReference type="ARBA" id="ARBA00001436"/>
    </source>
</evidence>
<feature type="region of interest" description="Disordered" evidence="13">
    <location>
        <begin position="589"/>
        <end position="609"/>
    </location>
</feature>
<dbReference type="InterPro" id="IPR001054">
    <property type="entry name" value="A/G_cyclase"/>
</dbReference>
<reference evidence="17" key="1">
    <citation type="submission" date="2022-11" db="UniProtKB">
        <authorList>
            <consortium name="WormBaseParasite"/>
        </authorList>
    </citation>
    <scope>IDENTIFICATION</scope>
</reference>
<keyword evidence="11 14" id="KW-0472">Membrane</keyword>
<accession>A0A914MHU3</accession>
<evidence type="ECO:0000259" key="15">
    <source>
        <dbReference type="PROSITE" id="PS50125"/>
    </source>
</evidence>
<dbReference type="GO" id="GO:0004016">
    <property type="term" value="F:adenylate cyclase activity"/>
    <property type="evidence" value="ECO:0007669"/>
    <property type="project" value="UniProtKB-EC"/>
</dbReference>
<dbReference type="PANTHER" id="PTHR45627:SF8">
    <property type="entry name" value="ADENYLATE CYCLASE TYPE 9"/>
    <property type="match status" value="1"/>
</dbReference>
<dbReference type="Pfam" id="PF00211">
    <property type="entry name" value="Guanylate_cyc"/>
    <property type="match status" value="2"/>
</dbReference>
<evidence type="ECO:0000256" key="8">
    <source>
        <dbReference type="ARBA" id="ARBA00022840"/>
    </source>
</evidence>
<dbReference type="GO" id="GO:0035556">
    <property type="term" value="P:intracellular signal transduction"/>
    <property type="evidence" value="ECO:0007669"/>
    <property type="project" value="InterPro"/>
</dbReference>
<evidence type="ECO:0000256" key="11">
    <source>
        <dbReference type="ARBA" id="ARBA00023136"/>
    </source>
</evidence>
<evidence type="ECO:0000256" key="3">
    <source>
        <dbReference type="ARBA" id="ARBA00004141"/>
    </source>
</evidence>
<feature type="transmembrane region" description="Helical" evidence="14">
    <location>
        <begin position="1218"/>
        <end position="1239"/>
    </location>
</feature>
<feature type="transmembrane region" description="Helical" evidence="14">
    <location>
        <begin position="1067"/>
        <end position="1091"/>
    </location>
</feature>
<dbReference type="PROSITE" id="PS50125">
    <property type="entry name" value="GUANYLATE_CYCLASE_2"/>
    <property type="match status" value="2"/>
</dbReference>
<feature type="domain" description="Guanylate cyclase" evidence="15">
    <location>
        <begin position="364"/>
        <end position="491"/>
    </location>
</feature>
<evidence type="ECO:0000256" key="4">
    <source>
        <dbReference type="ARBA" id="ARBA00012201"/>
    </source>
</evidence>
<proteinExistence type="predicted"/>
<dbReference type="WBParaSite" id="Minc3s01915g27168">
    <property type="protein sequence ID" value="Minc3s01915g27168"/>
    <property type="gene ID" value="Minc3s01915g27168"/>
</dbReference>
<evidence type="ECO:0000256" key="7">
    <source>
        <dbReference type="ARBA" id="ARBA00022741"/>
    </source>
</evidence>
<dbReference type="PANTHER" id="PTHR45627">
    <property type="entry name" value="ADENYLATE CYCLASE TYPE 1"/>
    <property type="match status" value="1"/>
</dbReference>
<dbReference type="GO" id="GO:0007189">
    <property type="term" value="P:adenylate cyclase-activating G protein-coupled receptor signaling pathway"/>
    <property type="evidence" value="ECO:0007669"/>
    <property type="project" value="TreeGrafter"/>
</dbReference>
<feature type="transmembrane region" description="Helical" evidence="14">
    <location>
        <begin position="161"/>
        <end position="180"/>
    </location>
</feature>
<feature type="transmembrane region" description="Helical" evidence="14">
    <location>
        <begin position="1138"/>
        <end position="1156"/>
    </location>
</feature>
<dbReference type="Proteomes" id="UP000887563">
    <property type="component" value="Unplaced"/>
</dbReference>
<dbReference type="EC" id="4.6.1.1" evidence="4"/>
<keyword evidence="8" id="KW-0067">ATP-binding</keyword>
<comment type="catalytic activity">
    <reaction evidence="2">
        <text>ATP = 3',5'-cyclic AMP + diphosphate</text>
        <dbReference type="Rhea" id="RHEA:15389"/>
        <dbReference type="ChEBI" id="CHEBI:30616"/>
        <dbReference type="ChEBI" id="CHEBI:33019"/>
        <dbReference type="ChEBI" id="CHEBI:58165"/>
        <dbReference type="EC" id="4.6.1.1"/>
    </reaction>
</comment>
<evidence type="ECO:0000256" key="12">
    <source>
        <dbReference type="ARBA" id="ARBA00023239"/>
    </source>
</evidence>
<keyword evidence="9" id="KW-0460">Magnesium</keyword>
<keyword evidence="6" id="KW-0479">Metal-binding</keyword>
<dbReference type="GO" id="GO:0005524">
    <property type="term" value="F:ATP binding"/>
    <property type="evidence" value="ECO:0007669"/>
    <property type="project" value="UniProtKB-KW"/>
</dbReference>
<feature type="compositionally biased region" description="Basic and acidic residues" evidence="13">
    <location>
        <begin position="745"/>
        <end position="780"/>
    </location>
</feature>
<feature type="transmembrane region" description="Helical" evidence="14">
    <location>
        <begin position="189"/>
        <end position="208"/>
    </location>
</feature>
<feature type="region of interest" description="Disordered" evidence="13">
    <location>
        <begin position="299"/>
        <end position="346"/>
    </location>
</feature>
<dbReference type="FunFam" id="3.30.70.1230:FF:000135">
    <property type="entry name" value="Predicted protein"/>
    <property type="match status" value="1"/>
</dbReference>
<keyword evidence="12" id="KW-0456">Lyase</keyword>
<feature type="transmembrane region" description="Helical" evidence="14">
    <location>
        <begin position="1023"/>
        <end position="1046"/>
    </location>
</feature>
<dbReference type="SMART" id="SM00044">
    <property type="entry name" value="CYCc"/>
    <property type="match status" value="1"/>
</dbReference>
<feature type="domain" description="Guanylate cyclase" evidence="15">
    <location>
        <begin position="1299"/>
        <end position="1397"/>
    </location>
</feature>
<feature type="compositionally biased region" description="Low complexity" evidence="13">
    <location>
        <begin position="802"/>
        <end position="824"/>
    </location>
</feature>
<dbReference type="CDD" id="cd07302">
    <property type="entry name" value="CHD"/>
    <property type="match status" value="1"/>
</dbReference>
<dbReference type="SUPFAM" id="SSF55073">
    <property type="entry name" value="Nucleotide cyclase"/>
    <property type="match status" value="2"/>
</dbReference>
<feature type="transmembrane region" description="Helical" evidence="14">
    <location>
        <begin position="137"/>
        <end position="155"/>
    </location>
</feature>
<keyword evidence="5 14" id="KW-0812">Transmembrane</keyword>
<comment type="subcellular location">
    <subcellularLocation>
        <location evidence="3">Membrane</location>
        <topology evidence="3">Multi-pass membrane protein</topology>
    </subcellularLocation>
</comment>
<dbReference type="GO" id="GO:0046872">
    <property type="term" value="F:metal ion binding"/>
    <property type="evidence" value="ECO:0007669"/>
    <property type="project" value="UniProtKB-KW"/>
</dbReference>
<dbReference type="GO" id="GO:0005886">
    <property type="term" value="C:plasma membrane"/>
    <property type="evidence" value="ECO:0007669"/>
    <property type="project" value="TreeGrafter"/>
</dbReference>
<organism evidence="16 17">
    <name type="scientific">Meloidogyne incognita</name>
    <name type="common">Southern root-knot nematode worm</name>
    <name type="synonym">Oxyuris incognita</name>
    <dbReference type="NCBI Taxonomy" id="6306"/>
    <lineage>
        <taxon>Eukaryota</taxon>
        <taxon>Metazoa</taxon>
        <taxon>Ecdysozoa</taxon>
        <taxon>Nematoda</taxon>
        <taxon>Chromadorea</taxon>
        <taxon>Rhabditida</taxon>
        <taxon>Tylenchina</taxon>
        <taxon>Tylenchomorpha</taxon>
        <taxon>Tylenchoidea</taxon>
        <taxon>Meloidogynidae</taxon>
        <taxon>Meloidogyninae</taxon>
        <taxon>Meloidogyne</taxon>
        <taxon>Meloidogyne incognita group</taxon>
    </lineage>
</organism>
<evidence type="ECO:0000256" key="6">
    <source>
        <dbReference type="ARBA" id="ARBA00022723"/>
    </source>
</evidence>
<feature type="transmembrane region" description="Helical" evidence="14">
    <location>
        <begin position="993"/>
        <end position="1017"/>
    </location>
</feature>
<comment type="catalytic activity">
    <reaction evidence="1">
        <text>GTP = 3',5'-cyclic GMP + diphosphate</text>
        <dbReference type="Rhea" id="RHEA:13665"/>
        <dbReference type="ChEBI" id="CHEBI:33019"/>
        <dbReference type="ChEBI" id="CHEBI:37565"/>
        <dbReference type="ChEBI" id="CHEBI:57746"/>
        <dbReference type="EC" id="4.6.1.2"/>
    </reaction>
</comment>
<evidence type="ECO:0000256" key="5">
    <source>
        <dbReference type="ARBA" id="ARBA00022692"/>
    </source>
</evidence>
<evidence type="ECO:0000256" key="10">
    <source>
        <dbReference type="ARBA" id="ARBA00022989"/>
    </source>
</evidence>
<dbReference type="GO" id="GO:0004383">
    <property type="term" value="F:guanylate cyclase activity"/>
    <property type="evidence" value="ECO:0007669"/>
    <property type="project" value="UniProtKB-EC"/>
</dbReference>
<evidence type="ECO:0000256" key="9">
    <source>
        <dbReference type="ARBA" id="ARBA00022842"/>
    </source>
</evidence>
<sequence length="1397" mass="155032">MSEAKILQRDASASKSHKNKLLKEKNVKEEANSSPVEPIETDAMLEKRDENRLANAILNASKGENEFLPPQLQANGSSGGRNTACVEVRARSSSPRRIPLFERASARWWNPQFASPTLETQYWKCSFPLLRDRFRSGLLYILICCLSWLLFLWIFNQTQLFHWLIASLLCLLFGLMLWFASCSPHYRRFYLPTSFLCTFLLCLTTLFICSSAETFMGPIASVVHFRTGTKTAIHLCIHLLGIHLYILTQVRQRKTFLKVGQSLLARKDLELETQFKDHMIQSVMPKKVADELLKETSELRRPSASLESHSNCRTSVGGGGRSSAAGESTSGGGLMPGPNGRLSSSGGGVRKFRPFTMNLMSDVSILFADIAGFTKMASNKSADELVNLLNDLFGRFDYLCGRCCLEKISTLGDCYYCVAGCPEPRADHAKCCVEMGLAMIIAIRQFDLDRGQAVNMRVGIHTGKVMCGMVGTRRFKFDVFSNDVTLANEMESTGVAGRVHISEKTADYLDDAYILEEGAPHKEMKTFFIAGRSKEFESASGQFLNTISGDSDSARGDGGLASLESGAGVYKASFRKKLVDKLRTIQTNSLPPVSRTGTTTTTTSQQLIGGSNITPFHAFGGGGSLRMRLLDRSIENQNPQFLNKEEKDINKFLSSNATGSAQVLTSIGESSTDESIGALGKQKMHKQQQMQNRLVDDTRKSTSLQMLTHGDGILPPSNTPSSKIARSIIGGTPPPNKTSESDLSEGIRKEKIGVSNKELKENGGGGEEKIHQSKQEDKSKTNSYVDWRTAERIGGKISADLANESSANNSGRGSRSSGLQELGSEIGGHSTTSLAGLDTAISHHHNAASLTRFDTDHRDFDQRLAQVIHTADGSFAKGFWMHQESLNRWTLNFNQRDIEAEYRAHFAAGDSSEKHSSARNAATGIEKHRQLSTQLQNIGCGGHSVTAALSQQPRQNNKNNINNKNITTKTQQQQQLLINIPHRHRPRYRYSGVFIDIFVSAFSFVVCAILFLIQPGIELSPPFLVYISVAAIFLTAVIILVGLPLLSRRPILPWLHQWGPRHVLGALLIALPVGVALFNIPLCLDKIIYYYPPPNAPIICIHPGQLVLRLLYSYVLLLALYTHCNFSQLGAWPKTGQALAVALVFLLSTWFCQHQLDFIRSLGADSTSLSPFHSLIEASKNSNSSSSIYFHDSIQPHPLPCNTSQQPVWSAGNFGSPLFLWELVLDVVLAVVLVAFLNYQFEAAFRMSFYGDVQARRDTAKMQLVRDQADWLLNNIIPPHAVESLKTNTKYSENHKLTAVMFASITNWHEMYEETYEGGREFIRVLNEVIGDFDELLDRSEFTHVEKIKTIGPCYMAASGLNPDRRRLSLHPYEHLYQLMEFAIAVQNALAFFNQGN</sequence>
<protein>
    <recommendedName>
        <fullName evidence="4">adenylate cyclase</fullName>
        <ecNumber evidence="4">4.6.1.1</ecNumber>
    </recommendedName>
</protein>
<dbReference type="Gene3D" id="3.30.70.1230">
    <property type="entry name" value="Nucleotide cyclase"/>
    <property type="match status" value="2"/>
</dbReference>
<feature type="region of interest" description="Disordered" evidence="13">
    <location>
        <begin position="707"/>
        <end position="784"/>
    </location>
</feature>
<evidence type="ECO:0000313" key="17">
    <source>
        <dbReference type="WBParaSite" id="Minc3s01915g27168"/>
    </source>
</evidence>
<keyword evidence="7" id="KW-0547">Nucleotide-binding</keyword>
<evidence type="ECO:0000256" key="14">
    <source>
        <dbReference type="SAM" id="Phobius"/>
    </source>
</evidence>
<feature type="compositionally biased region" description="Basic and acidic residues" evidence="13">
    <location>
        <begin position="21"/>
        <end position="31"/>
    </location>
</feature>
<keyword evidence="16" id="KW-1185">Reference proteome</keyword>
<name>A0A914MHU3_MELIC</name>
<feature type="transmembrane region" description="Helical" evidence="14">
    <location>
        <begin position="1106"/>
        <end position="1126"/>
    </location>
</feature>
<feature type="transmembrane region" description="Helical" evidence="14">
    <location>
        <begin position="231"/>
        <end position="248"/>
    </location>
</feature>
<evidence type="ECO:0000313" key="16">
    <source>
        <dbReference type="Proteomes" id="UP000887563"/>
    </source>
</evidence>
<evidence type="ECO:0000256" key="2">
    <source>
        <dbReference type="ARBA" id="ARBA00001593"/>
    </source>
</evidence>
<feature type="region of interest" description="Disordered" evidence="13">
    <location>
        <begin position="1"/>
        <end position="42"/>
    </location>
</feature>
<dbReference type="InterPro" id="IPR029787">
    <property type="entry name" value="Nucleotide_cyclase"/>
</dbReference>
<evidence type="ECO:0000256" key="13">
    <source>
        <dbReference type="SAM" id="MobiDB-lite"/>
    </source>
</evidence>